<organism evidence="2 3">
    <name type="scientific">Lacicoccus alkaliphilus DSM 16010</name>
    <dbReference type="NCBI Taxonomy" id="1123231"/>
    <lineage>
        <taxon>Bacteria</taxon>
        <taxon>Bacillati</taxon>
        <taxon>Bacillota</taxon>
        <taxon>Bacilli</taxon>
        <taxon>Bacillales</taxon>
        <taxon>Salinicoccaceae</taxon>
        <taxon>Lacicoccus</taxon>
    </lineage>
</organism>
<dbReference type="InterPro" id="IPR050404">
    <property type="entry name" value="Heme-degrading_MO"/>
</dbReference>
<gene>
    <name evidence="2" type="ORF">SAMN02745189_01815</name>
</gene>
<dbReference type="EMBL" id="FRCF01000007">
    <property type="protein sequence ID" value="SHM24489.1"/>
    <property type="molecule type" value="Genomic_DNA"/>
</dbReference>
<evidence type="ECO:0000313" key="2">
    <source>
        <dbReference type="EMBL" id="SHM24489.1"/>
    </source>
</evidence>
<feature type="domain" description="ABM" evidence="1">
    <location>
        <begin position="44"/>
        <end position="132"/>
    </location>
</feature>
<dbReference type="InterPro" id="IPR011008">
    <property type="entry name" value="Dimeric_a/b-barrel"/>
</dbReference>
<keyword evidence="3" id="KW-1185">Reference proteome</keyword>
<dbReference type="PROSITE" id="PS51725">
    <property type="entry name" value="ABM"/>
    <property type="match status" value="1"/>
</dbReference>
<dbReference type="InterPro" id="IPR007138">
    <property type="entry name" value="ABM_dom"/>
</dbReference>
<protein>
    <submittedName>
        <fullName evidence="2">Heme-degrading monooxygenase HmoA</fullName>
    </submittedName>
</protein>
<name>A0A1M7H808_9BACL</name>
<dbReference type="Pfam" id="PF03992">
    <property type="entry name" value="ABM"/>
    <property type="match status" value="1"/>
</dbReference>
<dbReference type="SUPFAM" id="SSF54909">
    <property type="entry name" value="Dimeric alpha+beta barrel"/>
    <property type="match status" value="1"/>
</dbReference>
<sequence>MEIMMKHPESGKNIELKENGTNIKIGGEEYEVIDQNGSLENSGVIVLNCIPVKPEGREKFEARFLNRPKRIENEEGFRAIKVSKPLHGDTYIVVTQWTSEEAFRNWQNSEAYSHAHKKRGTEKGLDREIGVLKEKPYHEVYEVSGNQA</sequence>
<dbReference type="PANTHER" id="PTHR34474">
    <property type="entry name" value="SIGNAL TRANSDUCTION PROTEIN TRAP"/>
    <property type="match status" value="1"/>
</dbReference>
<keyword evidence="2" id="KW-0503">Monooxygenase</keyword>
<dbReference type="RefSeq" id="WP_072710250.1">
    <property type="nucleotide sequence ID" value="NZ_FRCF01000007.1"/>
</dbReference>
<dbReference type="STRING" id="1123231.SAMN02745189_01815"/>
<evidence type="ECO:0000313" key="3">
    <source>
        <dbReference type="Proteomes" id="UP000184206"/>
    </source>
</evidence>
<dbReference type="Gene3D" id="3.30.70.100">
    <property type="match status" value="1"/>
</dbReference>
<accession>A0A1M7H808</accession>
<proteinExistence type="predicted"/>
<dbReference type="AlphaFoldDB" id="A0A1M7H808"/>
<dbReference type="GO" id="GO:0004497">
    <property type="term" value="F:monooxygenase activity"/>
    <property type="evidence" value="ECO:0007669"/>
    <property type="project" value="UniProtKB-KW"/>
</dbReference>
<dbReference type="OrthoDB" id="2352283at2"/>
<reference evidence="2 3" key="1">
    <citation type="submission" date="2016-11" db="EMBL/GenBank/DDBJ databases">
        <authorList>
            <person name="Jaros S."/>
            <person name="Januszkiewicz K."/>
            <person name="Wedrychowicz H."/>
        </authorList>
    </citation>
    <scope>NUCLEOTIDE SEQUENCE [LARGE SCALE GENOMIC DNA]</scope>
    <source>
        <strain evidence="2 3">DSM 16010</strain>
    </source>
</reference>
<dbReference type="Proteomes" id="UP000184206">
    <property type="component" value="Unassembled WGS sequence"/>
</dbReference>
<evidence type="ECO:0000259" key="1">
    <source>
        <dbReference type="PROSITE" id="PS51725"/>
    </source>
</evidence>
<keyword evidence="2" id="KW-0560">Oxidoreductase</keyword>
<dbReference type="PANTHER" id="PTHR34474:SF2">
    <property type="entry name" value="SIGNAL TRANSDUCTION PROTEIN TRAP"/>
    <property type="match status" value="1"/>
</dbReference>